<dbReference type="OrthoDB" id="210736at2"/>
<dbReference type="InterPro" id="IPR036162">
    <property type="entry name" value="Resolvase-like_N_sf"/>
</dbReference>
<feature type="compositionally biased region" description="Basic residues" evidence="4">
    <location>
        <begin position="304"/>
        <end position="313"/>
    </location>
</feature>
<dbReference type="EMBL" id="CP036348">
    <property type="protein sequence ID" value="QDV68021.1"/>
    <property type="molecule type" value="Genomic_DNA"/>
</dbReference>
<dbReference type="AlphaFoldDB" id="A0A518JR44"/>
<name>A0A518JR44_9BACT</name>
<dbReference type="GO" id="GO:0003677">
    <property type="term" value="F:DNA binding"/>
    <property type="evidence" value="ECO:0007669"/>
    <property type="project" value="UniProtKB-KW"/>
</dbReference>
<feature type="coiled-coil region" evidence="3">
    <location>
        <begin position="395"/>
        <end position="467"/>
    </location>
</feature>
<evidence type="ECO:0000259" key="5">
    <source>
        <dbReference type="PROSITE" id="PS51737"/>
    </source>
</evidence>
<proteinExistence type="predicted"/>
<evidence type="ECO:0000256" key="4">
    <source>
        <dbReference type="SAM" id="MobiDB-lite"/>
    </source>
</evidence>
<dbReference type="Gene3D" id="3.90.1750.20">
    <property type="entry name" value="Putative Large Serine Recombinase, Chain B, Domain 2"/>
    <property type="match status" value="1"/>
</dbReference>
<evidence type="ECO:0000313" key="6">
    <source>
        <dbReference type="EMBL" id="QDV68021.1"/>
    </source>
</evidence>
<organism evidence="6 7">
    <name type="scientific">Rosistilla carotiformis</name>
    <dbReference type="NCBI Taxonomy" id="2528017"/>
    <lineage>
        <taxon>Bacteria</taxon>
        <taxon>Pseudomonadati</taxon>
        <taxon>Planctomycetota</taxon>
        <taxon>Planctomycetia</taxon>
        <taxon>Pirellulales</taxon>
        <taxon>Pirellulaceae</taxon>
        <taxon>Rosistilla</taxon>
    </lineage>
</organism>
<dbReference type="InterPro" id="IPR050639">
    <property type="entry name" value="SSR_resolvase"/>
</dbReference>
<keyword evidence="3" id="KW-0175">Coiled coil</keyword>
<dbReference type="PANTHER" id="PTHR30461:SF2">
    <property type="entry name" value="SERINE RECOMBINASE PINE-RELATED"/>
    <property type="match status" value="1"/>
</dbReference>
<protein>
    <submittedName>
        <fullName evidence="6">Recombinase</fullName>
    </submittedName>
</protein>
<sequence length="644" mass="74550">MSDYINPALRPRRGSTLKVLTIERISTEHQDERALDDQRAKSKRLVTDQFDGKIDWKSISSRGSGEVIDRDSYREMEDLIDTGWPDLIVVEDLGRICRRLDALRICELCEDFETRLIAINDHVDTFKSDWKTSAMFSTLHHERHNQDTSDRIKRTFRNRFSEGSILVVLPYGYVRAEGAKNDNDLSKDPDAEKVYNRWFEMLDDGASYSEIADWLNDQRVPTGPGCRLETWSPAMVSRITHNTLLKGFRRWNRRVSKRNNRTGKRRSVTASEKDHLTRQCEHLAFIEPTRYDRILRKIDRKNAKYRRGKQHAKDKREGMPRSRTVWPGQSMYCGICGRVLYYGAHGQSQNLMCKGAIEYKCWNGASANGRDTSRRICESVIELVKKLPEFDEVLMNEVENQVQQLNENAGGRLQETRRDLIRVEREIESVLTFIRSGSRSRAVEVDLVRLESRQADLTDELQSLQESSQSNIVVPSVDEIRSRAIDIFKSSLPDPQFGRLMNQFIEDLVVLPVQLIDGGRVGLRATFTVNLLSLIEGEPLSKMLDVDVMKHHRTVDLFEVPQRVKFMAEVARQSKLNGESGPELTEREIAERLKITQPAVQRAKRLYREIRQRGLDDPYQVLTAPPAEGKLRRHLHPRYRFDPL</sequence>
<dbReference type="SMART" id="SM00857">
    <property type="entry name" value="Resolvase"/>
    <property type="match status" value="1"/>
</dbReference>
<evidence type="ECO:0000256" key="1">
    <source>
        <dbReference type="ARBA" id="ARBA00023125"/>
    </source>
</evidence>
<evidence type="ECO:0000256" key="2">
    <source>
        <dbReference type="ARBA" id="ARBA00023172"/>
    </source>
</evidence>
<dbReference type="InterPro" id="IPR011109">
    <property type="entry name" value="DNA_bind_recombinase_dom"/>
</dbReference>
<keyword evidence="1" id="KW-0238">DNA-binding</keyword>
<dbReference type="PANTHER" id="PTHR30461">
    <property type="entry name" value="DNA-INVERTASE FROM LAMBDOID PROPHAGE"/>
    <property type="match status" value="1"/>
</dbReference>
<dbReference type="GO" id="GO:0000150">
    <property type="term" value="F:DNA strand exchange activity"/>
    <property type="evidence" value="ECO:0007669"/>
    <property type="project" value="InterPro"/>
</dbReference>
<reference evidence="6 7" key="1">
    <citation type="submission" date="2019-02" db="EMBL/GenBank/DDBJ databases">
        <title>Deep-cultivation of Planctomycetes and their phenomic and genomic characterization uncovers novel biology.</title>
        <authorList>
            <person name="Wiegand S."/>
            <person name="Jogler M."/>
            <person name="Boedeker C."/>
            <person name="Pinto D."/>
            <person name="Vollmers J."/>
            <person name="Rivas-Marin E."/>
            <person name="Kohn T."/>
            <person name="Peeters S.H."/>
            <person name="Heuer A."/>
            <person name="Rast P."/>
            <person name="Oberbeckmann S."/>
            <person name="Bunk B."/>
            <person name="Jeske O."/>
            <person name="Meyerdierks A."/>
            <person name="Storesund J.E."/>
            <person name="Kallscheuer N."/>
            <person name="Luecker S."/>
            <person name="Lage O.M."/>
            <person name="Pohl T."/>
            <person name="Merkel B.J."/>
            <person name="Hornburger P."/>
            <person name="Mueller R.-W."/>
            <person name="Bruemmer F."/>
            <person name="Labrenz M."/>
            <person name="Spormann A.M."/>
            <person name="Op den Camp H."/>
            <person name="Overmann J."/>
            <person name="Amann R."/>
            <person name="Jetten M.S.M."/>
            <person name="Mascher T."/>
            <person name="Medema M.H."/>
            <person name="Devos D.P."/>
            <person name="Kaster A.-K."/>
            <person name="Ovreas L."/>
            <person name="Rohde M."/>
            <person name="Galperin M.Y."/>
            <person name="Jogler C."/>
        </authorList>
    </citation>
    <scope>NUCLEOTIDE SEQUENCE [LARGE SCALE GENOMIC DNA]</scope>
    <source>
        <strain evidence="6 7">Poly24</strain>
    </source>
</reference>
<keyword evidence="7" id="KW-1185">Reference proteome</keyword>
<evidence type="ECO:0000256" key="3">
    <source>
        <dbReference type="SAM" id="Coils"/>
    </source>
</evidence>
<accession>A0A518JR44</accession>
<dbReference type="InterPro" id="IPR038109">
    <property type="entry name" value="DNA_bind_recomb_sf"/>
</dbReference>
<keyword evidence="2" id="KW-0233">DNA recombination</keyword>
<dbReference type="InterPro" id="IPR006119">
    <property type="entry name" value="Resolv_N"/>
</dbReference>
<evidence type="ECO:0000313" key="7">
    <source>
        <dbReference type="Proteomes" id="UP000315082"/>
    </source>
</evidence>
<feature type="domain" description="Recombinase" evidence="5">
    <location>
        <begin position="170"/>
        <end position="304"/>
    </location>
</feature>
<gene>
    <name evidence="6" type="ORF">Poly24_17270</name>
</gene>
<dbReference type="Pfam" id="PF00239">
    <property type="entry name" value="Resolvase"/>
    <property type="match status" value="1"/>
</dbReference>
<dbReference type="Proteomes" id="UP000315082">
    <property type="component" value="Chromosome"/>
</dbReference>
<dbReference type="RefSeq" id="WP_145093199.1">
    <property type="nucleotide sequence ID" value="NZ_CP036348.1"/>
</dbReference>
<feature type="region of interest" description="Disordered" evidence="4">
    <location>
        <begin position="304"/>
        <end position="323"/>
    </location>
</feature>
<dbReference type="Pfam" id="PF07508">
    <property type="entry name" value="Recombinase"/>
    <property type="match status" value="1"/>
</dbReference>
<dbReference type="SUPFAM" id="SSF53041">
    <property type="entry name" value="Resolvase-like"/>
    <property type="match status" value="1"/>
</dbReference>
<dbReference type="KEGG" id="rcf:Poly24_17270"/>
<dbReference type="Gene3D" id="3.40.50.1390">
    <property type="entry name" value="Resolvase, N-terminal catalytic domain"/>
    <property type="match status" value="1"/>
</dbReference>
<dbReference type="PROSITE" id="PS51737">
    <property type="entry name" value="RECOMBINASE_DNA_BIND"/>
    <property type="match status" value="1"/>
</dbReference>